<evidence type="ECO:0000313" key="2">
    <source>
        <dbReference type="EMBL" id="OAP86427.1"/>
    </source>
</evidence>
<accession>A0A179B3Z4</accession>
<comment type="caution">
    <text evidence="2">The sequence shown here is derived from an EMBL/GenBank/DDBJ whole genome shotgun (WGS) entry which is preliminary data.</text>
</comment>
<reference evidence="2 3" key="1">
    <citation type="submission" date="2016-04" db="EMBL/GenBank/DDBJ databases">
        <title>Peptidophaga gingivicola gen. nov., sp. nov., isolated from human subgingival plaque.</title>
        <authorList>
            <person name="Beall C.J."/>
            <person name="Mokrzan E.M."/>
            <person name="Griffen A.L."/>
            <person name="Leys E.J."/>
        </authorList>
    </citation>
    <scope>NUCLEOTIDE SEQUENCE [LARGE SCALE GENOMIC DNA]</scope>
    <source>
        <strain evidence="2 3">BA112</strain>
    </source>
</reference>
<feature type="signal peptide" evidence="1">
    <location>
        <begin position="1"/>
        <end position="22"/>
    </location>
</feature>
<keyword evidence="3" id="KW-1185">Reference proteome</keyword>
<evidence type="ECO:0000256" key="1">
    <source>
        <dbReference type="SAM" id="SignalP"/>
    </source>
</evidence>
<dbReference type="STRING" id="1823756.A4H34_04590"/>
<evidence type="ECO:0000313" key="3">
    <source>
        <dbReference type="Proteomes" id="UP000078368"/>
    </source>
</evidence>
<dbReference type="RefSeq" id="WP_064231241.1">
    <property type="nucleotide sequence ID" value="NZ_LVZK01000001.1"/>
</dbReference>
<sequence length="305" mass="32304">MRRLLFATAAFAVGLSGCFPSASPSSASPAAASSASPARRSPSVAPDAAASPAVGRLAVKTALPQRTFTFRGTTSQYAVYAGHLDGKRPKGVLFYLHGDGYPEFAREDSAYVLESFRQVARERGLLLVAPVTPDKSTKTWWRDEDSTAWLRAFILDVYKRHGVGRDNVWLAGFSGGAEEITNFLMAENSDLFTGGGALMVGGGSFDPESDFSPQPGVGLKSKFAMVWLVGSQDSPGKGGSDGSFDAVGESAAALRTYRGIGMKRASRVCVRGKDHNASIRSGAGMLRRMLGGERIPDVPCPDEKG</sequence>
<gene>
    <name evidence="2" type="ORF">A4H34_04590</name>
</gene>
<protein>
    <recommendedName>
        <fullName evidence="4">Esterase</fullName>
    </recommendedName>
</protein>
<dbReference type="EMBL" id="LVZK01000001">
    <property type="protein sequence ID" value="OAP86427.1"/>
    <property type="molecule type" value="Genomic_DNA"/>
</dbReference>
<proteinExistence type="predicted"/>
<feature type="chain" id="PRO_5038653859" description="Esterase" evidence="1">
    <location>
        <begin position="23"/>
        <end position="305"/>
    </location>
</feature>
<keyword evidence="1" id="KW-0732">Signal</keyword>
<dbReference type="SUPFAM" id="SSF53474">
    <property type="entry name" value="alpha/beta-Hydrolases"/>
    <property type="match status" value="1"/>
</dbReference>
<evidence type="ECO:0008006" key="4">
    <source>
        <dbReference type="Google" id="ProtNLM"/>
    </source>
</evidence>
<dbReference type="InterPro" id="IPR029058">
    <property type="entry name" value="AB_hydrolase_fold"/>
</dbReference>
<dbReference type="Proteomes" id="UP000078368">
    <property type="component" value="Unassembled WGS sequence"/>
</dbReference>
<organism evidence="2 3">
    <name type="scientific">Peptidiphaga gingivicola</name>
    <dbReference type="NCBI Taxonomy" id="2741497"/>
    <lineage>
        <taxon>Bacteria</taxon>
        <taxon>Bacillati</taxon>
        <taxon>Actinomycetota</taxon>
        <taxon>Actinomycetes</taxon>
        <taxon>Actinomycetales</taxon>
        <taxon>Actinomycetaceae</taxon>
        <taxon>Peptidiphaga</taxon>
    </lineage>
</organism>
<dbReference type="OrthoDB" id="4404863at2"/>
<name>A0A179B3Z4_9ACTO</name>
<dbReference type="Gene3D" id="3.40.50.1820">
    <property type="entry name" value="alpha/beta hydrolase"/>
    <property type="match status" value="1"/>
</dbReference>
<dbReference type="AlphaFoldDB" id="A0A179B3Z4"/>
<dbReference type="PROSITE" id="PS51257">
    <property type="entry name" value="PROKAR_LIPOPROTEIN"/>
    <property type="match status" value="1"/>
</dbReference>